<evidence type="ECO:0000313" key="2">
    <source>
        <dbReference type="EMBL" id="EDQ32294.1"/>
    </source>
</evidence>
<proteinExistence type="predicted"/>
<feature type="domain" description="Co-chaperone DjlA N-terminal" evidence="1">
    <location>
        <begin position="38"/>
        <end position="140"/>
    </location>
</feature>
<dbReference type="InterPro" id="IPR007791">
    <property type="entry name" value="DjlA_N"/>
</dbReference>
<dbReference type="RefSeq" id="WP_007198277.1">
    <property type="nucleotide sequence ID" value="NZ_CM002917.1"/>
</dbReference>
<dbReference type="AlphaFoldDB" id="A9DBU6"/>
<dbReference type="STRING" id="411684.HPDFL43_12533"/>
<dbReference type="HOGENOM" id="CLU_137222_0_0_5"/>
<dbReference type="eggNOG" id="COG4103">
    <property type="taxonomic scope" value="Bacteria"/>
</dbReference>
<keyword evidence="3" id="KW-1185">Reference proteome</keyword>
<dbReference type="CDD" id="cd07177">
    <property type="entry name" value="terB_like"/>
    <property type="match status" value="1"/>
</dbReference>
<comment type="caution">
    <text evidence="2">The sequence shown here is derived from an EMBL/GenBank/DDBJ whole genome shotgun (WGS) entry which is preliminary data.</text>
</comment>
<dbReference type="SUPFAM" id="SSF158682">
    <property type="entry name" value="TerB-like"/>
    <property type="match status" value="1"/>
</dbReference>
<dbReference type="Proteomes" id="UP000004291">
    <property type="component" value="Chromosome"/>
</dbReference>
<dbReference type="Pfam" id="PF05099">
    <property type="entry name" value="TerB"/>
    <property type="match status" value="1"/>
</dbReference>
<organism evidence="2 3">
    <name type="scientific">Hoeflea phototrophica (strain DSM 17068 / NCIMB 14078 / DFL-43)</name>
    <dbReference type="NCBI Taxonomy" id="411684"/>
    <lineage>
        <taxon>Bacteria</taxon>
        <taxon>Pseudomonadati</taxon>
        <taxon>Pseudomonadota</taxon>
        <taxon>Alphaproteobacteria</taxon>
        <taxon>Hyphomicrobiales</taxon>
        <taxon>Rhizobiaceae</taxon>
        <taxon>Hoeflea</taxon>
    </lineage>
</organism>
<evidence type="ECO:0000259" key="1">
    <source>
        <dbReference type="Pfam" id="PF05099"/>
    </source>
</evidence>
<accession>A9DBU6</accession>
<gene>
    <name evidence="2" type="ORF">HPDFL43_12533</name>
</gene>
<name>A9DBU6_HOEPD</name>
<dbReference type="InterPro" id="IPR029024">
    <property type="entry name" value="TerB-like"/>
</dbReference>
<reference evidence="2 3" key="2">
    <citation type="submission" date="2012-06" db="EMBL/GenBank/DDBJ databases">
        <authorList>
            <person name="Fiebig A."/>
        </authorList>
    </citation>
    <scope>NUCLEOTIDE SEQUENCE [LARGE SCALE GENOMIC DNA]</scope>
    <source>
        <strain evidence="2 3">DFL-43</strain>
    </source>
</reference>
<protein>
    <recommendedName>
        <fullName evidence="1">Co-chaperone DjlA N-terminal domain-containing protein</fullName>
    </recommendedName>
</protein>
<sequence length="141" mass="15394">MTNDADKSPTWAERVRGLVGMHSSMNKVAHDPALTAELLLLVRMSFADKNVEPAEADAFAAICTRLLGLNADELGDILKYLHEFGYETSNAQAAEMLAGLSEARRREILDHLAIVAKADGEIDARERRLLEATANRLGFSG</sequence>
<dbReference type="EMBL" id="ABIA03000004">
    <property type="protein sequence ID" value="EDQ32294.1"/>
    <property type="molecule type" value="Genomic_DNA"/>
</dbReference>
<reference evidence="2 3" key="1">
    <citation type="submission" date="2007-10" db="EMBL/GenBank/DDBJ databases">
        <authorList>
            <person name="Wagner-Dobler I."/>
            <person name="Ferriera S."/>
            <person name="Johnson J."/>
            <person name="Kravitz S."/>
            <person name="Beeson K."/>
            <person name="Sutton G."/>
            <person name="Rogers Y.-H."/>
            <person name="Friedman R."/>
            <person name="Frazier M."/>
            <person name="Venter J.C."/>
        </authorList>
    </citation>
    <scope>NUCLEOTIDE SEQUENCE [LARGE SCALE GENOMIC DNA]</scope>
    <source>
        <strain evidence="2 3">DFL-43</strain>
    </source>
</reference>
<dbReference type="OrthoDB" id="8114393at2"/>
<evidence type="ECO:0000313" key="3">
    <source>
        <dbReference type="Proteomes" id="UP000004291"/>
    </source>
</evidence>
<dbReference type="Gene3D" id="1.10.3680.10">
    <property type="entry name" value="TerB-like"/>
    <property type="match status" value="1"/>
</dbReference>